<gene>
    <name evidence="1" type="ORF">GOODEAATRI_001841</name>
</gene>
<accession>A0ABV0P489</accession>
<sequence>MGTSLLPSSPFRSFVGLVVSYLTFVYEIEPSPTGLYKKATPLHWRHFQLFFPLFYAPQIAKNIPKAGTDCTESVLEGTVFIVKTAKVMMHFHTSLHFFGCTSLPGP</sequence>
<evidence type="ECO:0000313" key="1">
    <source>
        <dbReference type="EMBL" id="MEQ2177252.1"/>
    </source>
</evidence>
<protein>
    <submittedName>
        <fullName evidence="1">Uncharacterized protein</fullName>
    </submittedName>
</protein>
<evidence type="ECO:0000313" key="2">
    <source>
        <dbReference type="Proteomes" id="UP001476798"/>
    </source>
</evidence>
<dbReference type="EMBL" id="JAHRIO010060030">
    <property type="protein sequence ID" value="MEQ2177252.1"/>
    <property type="molecule type" value="Genomic_DNA"/>
</dbReference>
<proteinExistence type="predicted"/>
<reference evidence="1 2" key="1">
    <citation type="submission" date="2021-06" db="EMBL/GenBank/DDBJ databases">
        <authorList>
            <person name="Palmer J.M."/>
        </authorList>
    </citation>
    <scope>NUCLEOTIDE SEQUENCE [LARGE SCALE GENOMIC DNA]</scope>
    <source>
        <strain evidence="1 2">GA_2019</strain>
        <tissue evidence="1">Muscle</tissue>
    </source>
</reference>
<name>A0ABV0P489_9TELE</name>
<dbReference type="Proteomes" id="UP001476798">
    <property type="component" value="Unassembled WGS sequence"/>
</dbReference>
<comment type="caution">
    <text evidence="1">The sequence shown here is derived from an EMBL/GenBank/DDBJ whole genome shotgun (WGS) entry which is preliminary data.</text>
</comment>
<organism evidence="1 2">
    <name type="scientific">Goodea atripinnis</name>
    <dbReference type="NCBI Taxonomy" id="208336"/>
    <lineage>
        <taxon>Eukaryota</taxon>
        <taxon>Metazoa</taxon>
        <taxon>Chordata</taxon>
        <taxon>Craniata</taxon>
        <taxon>Vertebrata</taxon>
        <taxon>Euteleostomi</taxon>
        <taxon>Actinopterygii</taxon>
        <taxon>Neopterygii</taxon>
        <taxon>Teleostei</taxon>
        <taxon>Neoteleostei</taxon>
        <taxon>Acanthomorphata</taxon>
        <taxon>Ovalentaria</taxon>
        <taxon>Atherinomorphae</taxon>
        <taxon>Cyprinodontiformes</taxon>
        <taxon>Goodeidae</taxon>
        <taxon>Goodea</taxon>
    </lineage>
</organism>
<keyword evidence="2" id="KW-1185">Reference proteome</keyword>